<dbReference type="STRING" id="1006006.Mcup_1366"/>
<dbReference type="AlphaFoldDB" id="F4FY96"/>
<dbReference type="Gene3D" id="3.40.50.150">
    <property type="entry name" value="Vaccinia Virus protein VP39"/>
    <property type="match status" value="1"/>
</dbReference>
<dbReference type="GO" id="GO:0008757">
    <property type="term" value="F:S-adenosylmethionine-dependent methyltransferase activity"/>
    <property type="evidence" value="ECO:0007669"/>
    <property type="project" value="UniProtKB-ARBA"/>
</dbReference>
<dbReference type="CDD" id="cd02440">
    <property type="entry name" value="AdoMet_MTases"/>
    <property type="match status" value="1"/>
</dbReference>
<dbReference type="PANTHER" id="PTHR23290:SF0">
    <property type="entry name" value="RRNA N6-ADENOSINE-METHYLTRANSFERASE METTL5"/>
    <property type="match status" value="1"/>
</dbReference>
<dbReference type="KEGG" id="mcn:Mcup_1366"/>
<proteinExistence type="inferred from homology"/>
<dbReference type="RefSeq" id="WP_013737967.1">
    <property type="nucleotide sequence ID" value="NC_015435.1"/>
</dbReference>
<gene>
    <name evidence="4" type="ordered locus">Mcup_1366</name>
</gene>
<dbReference type="Proteomes" id="UP000007812">
    <property type="component" value="Chromosome"/>
</dbReference>
<dbReference type="OrthoDB" id="31271at2157"/>
<dbReference type="InterPro" id="IPR029063">
    <property type="entry name" value="SAM-dependent_MTases_sf"/>
</dbReference>
<keyword evidence="4" id="KW-0489">Methyltransferase</keyword>
<dbReference type="Pfam" id="PF05175">
    <property type="entry name" value="MTS"/>
    <property type="match status" value="1"/>
</dbReference>
<sequence>MESVPPHPKPKWELEQYLTPSYIASTIVWTAYVRGEIENKRVADLGCGTGRFCLGISALGGHCTCVDIDRDSLEVAKSTLRTIDAEAEFVEADCNSFNGRFDTAIQNPPFGNAVRGIDLNFLRKALEIANTVYSIHRSNPKSREIIIREANSKGFKVETIELAFPLLAYYPWHREKVHKILVDIYSFRKVS</sequence>
<evidence type="ECO:0000259" key="3">
    <source>
        <dbReference type="Pfam" id="PF05175"/>
    </source>
</evidence>
<dbReference type="InterPro" id="IPR051720">
    <property type="entry name" value="rRNA_MeTrfase/Polyamine_Synth"/>
</dbReference>
<dbReference type="GeneID" id="10493555"/>
<dbReference type="PROSITE" id="PS00092">
    <property type="entry name" value="N6_MTASE"/>
    <property type="match status" value="1"/>
</dbReference>
<dbReference type="InterPro" id="IPR007848">
    <property type="entry name" value="Small_mtfrase_dom"/>
</dbReference>
<dbReference type="PRINTS" id="PR00507">
    <property type="entry name" value="N12N6MTFRASE"/>
</dbReference>
<dbReference type="eggNOG" id="arCOG00910">
    <property type="taxonomic scope" value="Archaea"/>
</dbReference>
<organism evidence="4 5">
    <name type="scientific">Metallosphaera cuprina (strain Ar-4)</name>
    <dbReference type="NCBI Taxonomy" id="1006006"/>
    <lineage>
        <taxon>Archaea</taxon>
        <taxon>Thermoproteota</taxon>
        <taxon>Thermoprotei</taxon>
        <taxon>Sulfolobales</taxon>
        <taxon>Sulfolobaceae</taxon>
        <taxon>Metallosphaera</taxon>
    </lineage>
</organism>
<name>F4FY96_METCR</name>
<keyword evidence="4" id="KW-0808">Transferase</keyword>
<feature type="domain" description="Methyltransferase small" evidence="3">
    <location>
        <begin position="38"/>
        <end position="118"/>
    </location>
</feature>
<dbReference type="InterPro" id="IPR002052">
    <property type="entry name" value="DNA_methylase_N6_adenine_CS"/>
</dbReference>
<protein>
    <recommendedName>
        <fullName evidence="2">Methyltransferase-like protein 5</fullName>
    </recommendedName>
</protein>
<accession>F4FY96</accession>
<evidence type="ECO:0000313" key="4">
    <source>
        <dbReference type="EMBL" id="AEB95469.1"/>
    </source>
</evidence>
<keyword evidence="5" id="KW-1185">Reference proteome</keyword>
<dbReference type="SUPFAM" id="SSF53335">
    <property type="entry name" value="S-adenosyl-L-methionine-dependent methyltransferases"/>
    <property type="match status" value="1"/>
</dbReference>
<comment type="similarity">
    <text evidence="1">Belongs to the methyltransferase superfamily. PrmA family.</text>
</comment>
<dbReference type="EMBL" id="CP002656">
    <property type="protein sequence ID" value="AEB95469.1"/>
    <property type="molecule type" value="Genomic_DNA"/>
</dbReference>
<dbReference type="PATRIC" id="fig|1006006.8.peg.1360"/>
<evidence type="ECO:0000256" key="1">
    <source>
        <dbReference type="ARBA" id="ARBA00009741"/>
    </source>
</evidence>
<dbReference type="GO" id="GO:0032259">
    <property type="term" value="P:methylation"/>
    <property type="evidence" value="ECO:0007669"/>
    <property type="project" value="UniProtKB-KW"/>
</dbReference>
<reference evidence="4 5" key="1">
    <citation type="journal article" date="2011" name="J. Bacteriol.">
        <title>Complete genome sequence of Metallosphaera cuprina, a metal sulfide-oxidizing archaeon from a hot spring.</title>
        <authorList>
            <person name="Liu L.J."/>
            <person name="You X.Y."/>
            <person name="Zheng H."/>
            <person name="Wang S."/>
            <person name="Jiang C.Y."/>
            <person name="Liu S.J."/>
        </authorList>
    </citation>
    <scope>NUCLEOTIDE SEQUENCE [LARGE SCALE GENOMIC DNA]</scope>
    <source>
        <strain evidence="4 5">Ar-4</strain>
    </source>
</reference>
<dbReference type="PANTHER" id="PTHR23290">
    <property type="entry name" value="RRNA N6-ADENOSINE-METHYLTRANSFERASE METTL5"/>
    <property type="match status" value="1"/>
</dbReference>
<evidence type="ECO:0000256" key="2">
    <source>
        <dbReference type="ARBA" id="ARBA00041374"/>
    </source>
</evidence>
<evidence type="ECO:0000313" key="5">
    <source>
        <dbReference type="Proteomes" id="UP000007812"/>
    </source>
</evidence>
<dbReference type="HOGENOM" id="CLU_074702_1_0_2"/>
<dbReference type="GO" id="GO:0003676">
    <property type="term" value="F:nucleic acid binding"/>
    <property type="evidence" value="ECO:0007669"/>
    <property type="project" value="InterPro"/>
</dbReference>